<name>A0A2R8AXY5_9RHOB</name>
<accession>A0A2R8AXY5</accession>
<gene>
    <name evidence="2" type="ORF">PRI8871_02699</name>
</gene>
<dbReference type="AlphaFoldDB" id="A0A2R8AXY5"/>
<evidence type="ECO:0000256" key="1">
    <source>
        <dbReference type="SAM" id="Phobius"/>
    </source>
</evidence>
<keyword evidence="1" id="KW-0812">Transmembrane</keyword>
<dbReference type="Proteomes" id="UP000244904">
    <property type="component" value="Unassembled WGS sequence"/>
</dbReference>
<keyword evidence="1" id="KW-0472">Membrane</keyword>
<keyword evidence="1" id="KW-1133">Transmembrane helix</keyword>
<dbReference type="RefSeq" id="WP_108886734.1">
    <property type="nucleotide sequence ID" value="NZ_OMOJ01000005.1"/>
</dbReference>
<proteinExistence type="predicted"/>
<evidence type="ECO:0000313" key="3">
    <source>
        <dbReference type="Proteomes" id="UP000244904"/>
    </source>
</evidence>
<keyword evidence="3" id="KW-1185">Reference proteome</keyword>
<dbReference type="OrthoDB" id="7173339at2"/>
<sequence length="218" mass="23239">MSDTDSFIDEVTEEVRRDRLFQKLRKYGWIGGVVVLVIVGGTAWREYSQARDAAAAQAFGDSILDALTGKEPQERIAALDALSAPNAGGQAVLDMLVASEQASNDQNETAVATLRQIAASPDAPKIYRQIANYKALSRAGDALTVDERRIELEALAAPGSALRLLAEEQLALIEIEAGNGEAAITRLQAILADAEVSNGLRRRVTQLIVALGGTPEQG</sequence>
<protein>
    <recommendedName>
        <fullName evidence="4">Tetratricopeptide repeat-like domain-containing protein</fullName>
    </recommendedName>
</protein>
<reference evidence="3" key="1">
    <citation type="submission" date="2018-03" db="EMBL/GenBank/DDBJ databases">
        <authorList>
            <person name="Rodrigo-Torres L."/>
            <person name="Arahal R. D."/>
            <person name="Lucena T."/>
        </authorList>
    </citation>
    <scope>NUCLEOTIDE SEQUENCE [LARGE SCALE GENOMIC DNA]</scope>
    <source>
        <strain evidence="3">CECT 8871</strain>
    </source>
</reference>
<dbReference type="EMBL" id="OMOJ01000005">
    <property type="protein sequence ID" value="SPF80886.1"/>
    <property type="molecule type" value="Genomic_DNA"/>
</dbReference>
<evidence type="ECO:0008006" key="4">
    <source>
        <dbReference type="Google" id="ProtNLM"/>
    </source>
</evidence>
<feature type="transmembrane region" description="Helical" evidence="1">
    <location>
        <begin position="27"/>
        <end position="44"/>
    </location>
</feature>
<evidence type="ECO:0000313" key="2">
    <source>
        <dbReference type="EMBL" id="SPF80886.1"/>
    </source>
</evidence>
<organism evidence="2 3">
    <name type="scientific">Pseudoprimorskyibacter insulae</name>
    <dbReference type="NCBI Taxonomy" id="1695997"/>
    <lineage>
        <taxon>Bacteria</taxon>
        <taxon>Pseudomonadati</taxon>
        <taxon>Pseudomonadota</taxon>
        <taxon>Alphaproteobacteria</taxon>
        <taxon>Rhodobacterales</taxon>
        <taxon>Paracoccaceae</taxon>
        <taxon>Pseudoprimorskyibacter</taxon>
    </lineage>
</organism>